<organism evidence="2 3">
    <name type="scientific">Bosea lathyri</name>
    <dbReference type="NCBI Taxonomy" id="1036778"/>
    <lineage>
        <taxon>Bacteria</taxon>
        <taxon>Pseudomonadati</taxon>
        <taxon>Pseudomonadota</taxon>
        <taxon>Alphaproteobacteria</taxon>
        <taxon>Hyphomicrobiales</taxon>
        <taxon>Boseaceae</taxon>
        <taxon>Bosea</taxon>
    </lineage>
</organism>
<dbReference type="AlphaFoldDB" id="A0A1H5ZXU5"/>
<keyword evidence="3" id="KW-1185">Reference proteome</keyword>
<protein>
    <submittedName>
        <fullName evidence="2">Methyltransferase domain-containing protein</fullName>
    </submittedName>
</protein>
<evidence type="ECO:0000259" key="1">
    <source>
        <dbReference type="Pfam" id="PF13649"/>
    </source>
</evidence>
<accession>A0A1H5ZXU5</accession>
<dbReference type="GO" id="GO:0032259">
    <property type="term" value="P:methylation"/>
    <property type="evidence" value="ECO:0007669"/>
    <property type="project" value="UniProtKB-KW"/>
</dbReference>
<reference evidence="2 3" key="1">
    <citation type="submission" date="2016-10" db="EMBL/GenBank/DDBJ databases">
        <authorList>
            <person name="de Groot N.N."/>
        </authorList>
    </citation>
    <scope>NUCLEOTIDE SEQUENCE [LARGE SCALE GENOMIC DNA]</scope>
    <source>
        <strain evidence="2 3">DSM 26656</strain>
    </source>
</reference>
<proteinExistence type="predicted"/>
<dbReference type="SUPFAM" id="SSF53335">
    <property type="entry name" value="S-adenosyl-L-methionine-dependent methyltransferases"/>
    <property type="match status" value="1"/>
</dbReference>
<name>A0A1H5ZXU5_9HYPH</name>
<feature type="domain" description="Methyltransferase" evidence="1">
    <location>
        <begin position="46"/>
        <end position="126"/>
    </location>
</feature>
<dbReference type="RefSeq" id="WP_103873004.1">
    <property type="nucleotide sequence ID" value="NZ_FNUY01000005.1"/>
</dbReference>
<evidence type="ECO:0000313" key="3">
    <source>
        <dbReference type="Proteomes" id="UP000236743"/>
    </source>
</evidence>
<dbReference type="Gene3D" id="3.40.50.150">
    <property type="entry name" value="Vaccinia Virus protein VP39"/>
    <property type="match status" value="1"/>
</dbReference>
<evidence type="ECO:0000313" key="2">
    <source>
        <dbReference type="EMBL" id="SEG41269.1"/>
    </source>
</evidence>
<dbReference type="InterPro" id="IPR041698">
    <property type="entry name" value="Methyltransf_25"/>
</dbReference>
<dbReference type="Proteomes" id="UP000236743">
    <property type="component" value="Unassembled WGS sequence"/>
</dbReference>
<keyword evidence="2" id="KW-0808">Transferase</keyword>
<dbReference type="CDD" id="cd02440">
    <property type="entry name" value="AdoMet_MTases"/>
    <property type="match status" value="1"/>
</dbReference>
<dbReference type="OrthoDB" id="9765084at2"/>
<keyword evidence="2" id="KW-0489">Methyltransferase</keyword>
<dbReference type="GO" id="GO:0008168">
    <property type="term" value="F:methyltransferase activity"/>
    <property type="evidence" value="ECO:0007669"/>
    <property type="project" value="UniProtKB-KW"/>
</dbReference>
<gene>
    <name evidence="2" type="ORF">SAMN04488115_10586</name>
</gene>
<sequence length="200" mass="22215">MSSDAEQIVGLYERHARVWDEERGRTLFERRWLDSFERLLPSGGAILDLGCGSGEPIARHFIERGFAVTGVDTAPSLIALCQARFPGQDWHVADMRTLSLGRRFQGLVAWDSFFHLTHDDQRRMFPLFRAYAAAGAALIFTSGPSHGEAIGSFGGEPLYHASLDPAEYRALLEENGFDVVDHVAEDPECGGHTIWLAQAR</sequence>
<dbReference type="EMBL" id="FNUY01000005">
    <property type="protein sequence ID" value="SEG41269.1"/>
    <property type="molecule type" value="Genomic_DNA"/>
</dbReference>
<dbReference type="InterPro" id="IPR029063">
    <property type="entry name" value="SAM-dependent_MTases_sf"/>
</dbReference>
<dbReference type="Pfam" id="PF13649">
    <property type="entry name" value="Methyltransf_25"/>
    <property type="match status" value="1"/>
</dbReference>